<feature type="compositionally biased region" description="Polar residues" evidence="1">
    <location>
        <begin position="318"/>
        <end position="338"/>
    </location>
</feature>
<dbReference type="InterPro" id="IPR053083">
    <property type="entry name" value="TF_kinase-domain_protein"/>
</dbReference>
<dbReference type="SMART" id="SM00220">
    <property type="entry name" value="S_TKc"/>
    <property type="match status" value="1"/>
</dbReference>
<feature type="domain" description="Protein kinase" evidence="2">
    <location>
        <begin position="12"/>
        <end position="397"/>
    </location>
</feature>
<sequence>MASENKFTTSEFELLNETGQGTLFAIKKDGDPGVKYIAQPHGILNGSNVEGADKQKIVDETVAFYNLMYDLQVGSTIAQIFNHENIVSIAGYITTHPVTAASERAHLEEYIVWDYCDASNLSALFQSKPYSSTKFYLPESLCWHVLTSLLSAITYLHDGKRLFLDTKAAAGEEKRWESVDQDWHPILHRAIEPRNIFFQHPRGIETYGLCKLGNFEHAVVTNHVITPNGGYATGQDVEISRAMAPYRGLETLDMTRHQLLESTETYTAMARWELTMAQENRPYTVADELFSIGSVIFTMMTGRKPVTSYENYRRCHITSSSPQDSEQTSCDQQNTTQLELHPQPRHPSCHEPAINTDSYLVRAQYSEQLRDMVRCLLECDQGSHKAQMDRVLPTTMLAMQRYQHWKLHSVQGKLYKDIEDDMAARCGAKMRMER</sequence>
<gene>
    <name evidence="3" type="ORF">M441DRAFT_90942</name>
</gene>
<dbReference type="EMBL" id="KZ679264">
    <property type="protein sequence ID" value="PTB39499.1"/>
    <property type="molecule type" value="Genomic_DNA"/>
</dbReference>
<reference evidence="3 4" key="1">
    <citation type="submission" date="2016-07" db="EMBL/GenBank/DDBJ databases">
        <title>Multiple horizontal gene transfer events from other fungi enriched the ability of initially mycotrophic Trichoderma (Ascomycota) to feed on dead plant biomass.</title>
        <authorList>
            <consortium name="DOE Joint Genome Institute"/>
            <person name="Aerts A."/>
            <person name="Atanasova L."/>
            <person name="Chenthamara K."/>
            <person name="Zhang J."/>
            <person name="Grujic M."/>
            <person name="Henrissat B."/>
            <person name="Kuo A."/>
            <person name="Salamov A."/>
            <person name="Lipzen A."/>
            <person name="Labutti K."/>
            <person name="Barry K."/>
            <person name="Miao Y."/>
            <person name="Rahimi M.J."/>
            <person name="Shen Q."/>
            <person name="Grigoriev I.V."/>
            <person name="Kubicek C.P."/>
            <person name="Druzhinina I.S."/>
        </authorList>
    </citation>
    <scope>NUCLEOTIDE SEQUENCE [LARGE SCALE GENOMIC DNA]</scope>
    <source>
        <strain evidence="3 4">CBS 433.97</strain>
    </source>
</reference>
<evidence type="ECO:0000313" key="4">
    <source>
        <dbReference type="Proteomes" id="UP000240493"/>
    </source>
</evidence>
<dbReference type="AlphaFoldDB" id="A0A2T3Z3X4"/>
<organism evidence="3 4">
    <name type="scientific">Trichoderma asperellum (strain ATCC 204424 / CBS 433.97 / NBRC 101777)</name>
    <dbReference type="NCBI Taxonomy" id="1042311"/>
    <lineage>
        <taxon>Eukaryota</taxon>
        <taxon>Fungi</taxon>
        <taxon>Dikarya</taxon>
        <taxon>Ascomycota</taxon>
        <taxon>Pezizomycotina</taxon>
        <taxon>Sordariomycetes</taxon>
        <taxon>Hypocreomycetidae</taxon>
        <taxon>Hypocreales</taxon>
        <taxon>Hypocreaceae</taxon>
        <taxon>Trichoderma</taxon>
    </lineage>
</organism>
<dbReference type="PROSITE" id="PS50011">
    <property type="entry name" value="PROTEIN_KINASE_DOM"/>
    <property type="match status" value="1"/>
</dbReference>
<evidence type="ECO:0000259" key="2">
    <source>
        <dbReference type="PROSITE" id="PS50011"/>
    </source>
</evidence>
<accession>A0A2T3Z3X4</accession>
<name>A0A2T3Z3X4_TRIA4</name>
<dbReference type="GO" id="GO:0004672">
    <property type="term" value="F:protein kinase activity"/>
    <property type="evidence" value="ECO:0007669"/>
    <property type="project" value="InterPro"/>
</dbReference>
<dbReference type="OrthoDB" id="4062651at2759"/>
<dbReference type="PANTHER" id="PTHR44305:SF24">
    <property type="entry name" value="TYROSINE-PROTEIN KINASE C03B1.5-RELATED"/>
    <property type="match status" value="1"/>
</dbReference>
<dbReference type="GO" id="GO:0005524">
    <property type="term" value="F:ATP binding"/>
    <property type="evidence" value="ECO:0007669"/>
    <property type="project" value="InterPro"/>
</dbReference>
<feature type="region of interest" description="Disordered" evidence="1">
    <location>
        <begin position="318"/>
        <end position="350"/>
    </location>
</feature>
<dbReference type="Proteomes" id="UP000240493">
    <property type="component" value="Unassembled WGS sequence"/>
</dbReference>
<dbReference type="STRING" id="1042311.A0A2T3Z3X4"/>
<proteinExistence type="predicted"/>
<dbReference type="InterPro" id="IPR011009">
    <property type="entry name" value="Kinase-like_dom_sf"/>
</dbReference>
<keyword evidence="4" id="KW-1185">Reference proteome</keyword>
<dbReference type="Gene3D" id="1.10.510.10">
    <property type="entry name" value="Transferase(Phosphotransferase) domain 1"/>
    <property type="match status" value="1"/>
</dbReference>
<dbReference type="InterPro" id="IPR000719">
    <property type="entry name" value="Prot_kinase_dom"/>
</dbReference>
<dbReference type="SUPFAM" id="SSF56112">
    <property type="entry name" value="Protein kinase-like (PK-like)"/>
    <property type="match status" value="1"/>
</dbReference>
<evidence type="ECO:0000256" key="1">
    <source>
        <dbReference type="SAM" id="MobiDB-lite"/>
    </source>
</evidence>
<dbReference type="PANTHER" id="PTHR44305">
    <property type="entry name" value="SI:DKEY-192D15.2-RELATED"/>
    <property type="match status" value="1"/>
</dbReference>
<evidence type="ECO:0000313" key="3">
    <source>
        <dbReference type="EMBL" id="PTB39499.1"/>
    </source>
</evidence>
<protein>
    <recommendedName>
        <fullName evidence="2">Protein kinase domain-containing protein</fullName>
    </recommendedName>
</protein>